<reference evidence="1 2" key="1">
    <citation type="submission" date="2016-11" db="EMBL/GenBank/DDBJ databases">
        <authorList>
            <person name="Jaros S."/>
            <person name="Januszkiewicz K."/>
            <person name="Wedrychowicz H."/>
        </authorList>
    </citation>
    <scope>NUCLEOTIDE SEQUENCE [LARGE SCALE GENOMIC DNA]</scope>
    <source>
        <strain evidence="1 2">DSM 6792</strain>
    </source>
</reference>
<evidence type="ECO:0000313" key="2">
    <source>
        <dbReference type="Proteomes" id="UP000184112"/>
    </source>
</evidence>
<evidence type="ECO:0000313" key="1">
    <source>
        <dbReference type="EMBL" id="SHF99249.1"/>
    </source>
</evidence>
<protein>
    <submittedName>
        <fullName evidence="1">Uncharacterized protein</fullName>
    </submittedName>
</protein>
<dbReference type="EMBL" id="FQWH01000001">
    <property type="protein sequence ID" value="SHF99249.1"/>
    <property type="molecule type" value="Genomic_DNA"/>
</dbReference>
<dbReference type="Proteomes" id="UP000184112">
    <property type="component" value="Unassembled WGS sequence"/>
</dbReference>
<organism evidence="1 2">
    <name type="scientific">Flavobacterium johnsoniae</name>
    <name type="common">Cytophaga johnsonae</name>
    <dbReference type="NCBI Taxonomy" id="986"/>
    <lineage>
        <taxon>Bacteria</taxon>
        <taxon>Pseudomonadati</taxon>
        <taxon>Bacteroidota</taxon>
        <taxon>Flavobacteriia</taxon>
        <taxon>Flavobacteriales</taxon>
        <taxon>Flavobacteriaceae</taxon>
        <taxon>Flavobacterium</taxon>
    </lineage>
</organism>
<sequence>MQRFDHNVLGSRHKCLSVKLVVLERRKYINTSILATLVDKLLGKTLKYTFSKLKLTLTSQ</sequence>
<dbReference type="AlphaFoldDB" id="A0A1M6RCV4"/>
<name>A0A1M6RCV4_FLAJO</name>
<gene>
    <name evidence="1" type="ORF">SAMN05444388_101270</name>
</gene>
<proteinExistence type="predicted"/>
<accession>A0A1M6RCV4</accession>